<proteinExistence type="predicted"/>
<sequence>MGGNPDRQFSMPADWIERCITAAGVNKTFTRIVKQAGLIEWPRLMQNSQASRETEPIAMFPNLDVASWLGNSAPIAMQHYSMTI</sequence>
<reference evidence="1 2" key="1">
    <citation type="submission" date="2019-02" db="EMBL/GenBank/DDBJ databases">
        <title>Deep-cultivation of Planctomycetes and their phenomic and genomic characterization uncovers novel biology.</title>
        <authorList>
            <person name="Wiegand S."/>
            <person name="Jogler M."/>
            <person name="Boedeker C."/>
            <person name="Pinto D."/>
            <person name="Vollmers J."/>
            <person name="Rivas-Marin E."/>
            <person name="Kohn T."/>
            <person name="Peeters S.H."/>
            <person name="Heuer A."/>
            <person name="Rast P."/>
            <person name="Oberbeckmann S."/>
            <person name="Bunk B."/>
            <person name="Jeske O."/>
            <person name="Meyerdierks A."/>
            <person name="Storesund J.E."/>
            <person name="Kallscheuer N."/>
            <person name="Luecker S."/>
            <person name="Lage O.M."/>
            <person name="Pohl T."/>
            <person name="Merkel B.J."/>
            <person name="Hornburger P."/>
            <person name="Mueller R.-W."/>
            <person name="Bruemmer F."/>
            <person name="Labrenz M."/>
            <person name="Spormann A.M."/>
            <person name="Op Den Camp H."/>
            <person name="Overmann J."/>
            <person name="Amann R."/>
            <person name="Jetten M.S.M."/>
            <person name="Mascher T."/>
            <person name="Medema M.H."/>
            <person name="Devos D.P."/>
            <person name="Kaster A.-K."/>
            <person name="Ovreas L."/>
            <person name="Rohde M."/>
            <person name="Galperin M.Y."/>
            <person name="Jogler C."/>
        </authorList>
    </citation>
    <scope>NUCLEOTIDE SEQUENCE [LARGE SCALE GENOMIC DNA]</scope>
    <source>
        <strain evidence="1 2">Pan14r</strain>
    </source>
</reference>
<dbReference type="Proteomes" id="UP000317238">
    <property type="component" value="Unassembled WGS sequence"/>
</dbReference>
<accession>A0A5C5YBI2</accession>
<gene>
    <name evidence="1" type="ORF">Pan14r_46060</name>
</gene>
<evidence type="ECO:0000313" key="2">
    <source>
        <dbReference type="Proteomes" id="UP000317238"/>
    </source>
</evidence>
<organism evidence="1 2">
    <name type="scientific">Crateriforma conspicua</name>
    <dbReference type="NCBI Taxonomy" id="2527996"/>
    <lineage>
        <taxon>Bacteria</taxon>
        <taxon>Pseudomonadati</taxon>
        <taxon>Planctomycetota</taxon>
        <taxon>Planctomycetia</taxon>
        <taxon>Planctomycetales</taxon>
        <taxon>Planctomycetaceae</taxon>
        <taxon>Crateriforma</taxon>
    </lineage>
</organism>
<comment type="caution">
    <text evidence="1">The sequence shown here is derived from an EMBL/GenBank/DDBJ whole genome shotgun (WGS) entry which is preliminary data.</text>
</comment>
<evidence type="ECO:0000313" key="1">
    <source>
        <dbReference type="EMBL" id="TWT72288.1"/>
    </source>
</evidence>
<protein>
    <submittedName>
        <fullName evidence="1">Uncharacterized protein</fullName>
    </submittedName>
</protein>
<keyword evidence="2" id="KW-1185">Reference proteome</keyword>
<dbReference type="AlphaFoldDB" id="A0A5C5YBI2"/>
<dbReference type="EMBL" id="SJPL01000001">
    <property type="protein sequence ID" value="TWT72288.1"/>
    <property type="molecule type" value="Genomic_DNA"/>
</dbReference>
<name>A0A5C5YBI2_9PLAN</name>